<sequence>MSVPANLVAPLFAFSVESGGQFEDLAPVIMYGHKTDAGSMANNVKVSCASRSQARALAGKGSMLEQMVTVFRKNAPTHPLYIVSIAPSGTAETRTITVGTVPAGGGTGMISIMGEMVSISIAAGDSADTVAAAIDAAINAYDNAQSGHALPYTSTVATNVVTMTARHLGAYAAEIGVSVPVLDGSNALTGVLTIAEGVAGAGTPDTATANAAIEEDDWSFLISAFGDATNVGKYDTLLSEVSGRWSYANQRFGIAYYPKRDSQANLISYGEGKDTWKLCAVPTFTSGGHAEPGYLWVAAMIGRVAPWLAGGATGDVNRNQTGLVVEGLTAPSAGAYWPDLATRNAFLVAGMSSWSVNGNGRVAVDKIITHARTTSGVPDTTFRDIQKPHALMYSLRYILAQLAFEHSNKVIADDNPGGVGSISTPKDIEATCYHAYVDLELRGVLENSATALRDMTVTRNADNPNRVDAEIPMDFTNPLDIFSGLARAYSQFRN</sequence>
<dbReference type="HOGENOM" id="CLU_023068_1_1_5"/>
<gene>
    <name evidence="1" type="ORF">HPDFL43_05830</name>
</gene>
<reference evidence="1 2" key="1">
    <citation type="submission" date="2007-10" db="EMBL/GenBank/DDBJ databases">
        <authorList>
            <person name="Wagner-Dobler I."/>
            <person name="Ferriera S."/>
            <person name="Johnson J."/>
            <person name="Kravitz S."/>
            <person name="Beeson K."/>
            <person name="Sutton G."/>
            <person name="Rogers Y.-H."/>
            <person name="Friedman R."/>
            <person name="Frazier M."/>
            <person name="Venter J.C."/>
        </authorList>
    </citation>
    <scope>NUCLEOTIDE SEQUENCE [LARGE SCALE GENOMIC DNA]</scope>
    <source>
        <strain evidence="1 2">DFL-43</strain>
    </source>
</reference>
<dbReference type="RefSeq" id="WP_007196955.1">
    <property type="nucleotide sequence ID" value="NZ_CM002917.1"/>
</dbReference>
<protein>
    <submittedName>
        <fullName evidence="1">Mu-like prophage tail sheath protein gpL</fullName>
    </submittedName>
</protein>
<dbReference type="AlphaFoldDB" id="A9D4S4"/>
<dbReference type="Proteomes" id="UP000004291">
    <property type="component" value="Chromosome"/>
</dbReference>
<dbReference type="OrthoDB" id="5442644at2"/>
<dbReference type="eggNOG" id="COG4386">
    <property type="taxonomic scope" value="Bacteria"/>
</dbReference>
<comment type="caution">
    <text evidence="1">The sequence shown here is derived from an EMBL/GenBank/DDBJ whole genome shotgun (WGS) entry which is preliminary data.</text>
</comment>
<keyword evidence="2" id="KW-1185">Reference proteome</keyword>
<dbReference type="EMBL" id="ABIA03000002">
    <property type="protein sequence ID" value="EDQ33949.1"/>
    <property type="molecule type" value="Genomic_DNA"/>
</dbReference>
<accession>A9D4S4</accession>
<reference evidence="1 2" key="2">
    <citation type="submission" date="2012-06" db="EMBL/GenBank/DDBJ databases">
        <authorList>
            <person name="Fiebig A."/>
        </authorList>
    </citation>
    <scope>NUCLEOTIDE SEQUENCE [LARGE SCALE GENOMIC DNA]</scope>
    <source>
        <strain evidence="1 2">DFL-43</strain>
    </source>
</reference>
<name>A9D4S4_HOEPD</name>
<organism evidence="1 2">
    <name type="scientific">Hoeflea phototrophica (strain DSM 17068 / NCIMB 14078 / DFL-43)</name>
    <dbReference type="NCBI Taxonomy" id="411684"/>
    <lineage>
        <taxon>Bacteria</taxon>
        <taxon>Pseudomonadati</taxon>
        <taxon>Pseudomonadota</taxon>
        <taxon>Alphaproteobacteria</taxon>
        <taxon>Hyphomicrobiales</taxon>
        <taxon>Rhizobiaceae</taxon>
        <taxon>Hoeflea</taxon>
    </lineage>
</organism>
<dbReference type="STRING" id="411684.HPDFL43_05830"/>
<evidence type="ECO:0000313" key="2">
    <source>
        <dbReference type="Proteomes" id="UP000004291"/>
    </source>
</evidence>
<proteinExistence type="predicted"/>
<evidence type="ECO:0000313" key="1">
    <source>
        <dbReference type="EMBL" id="EDQ33949.1"/>
    </source>
</evidence>